<sequence>MRPTFAEVTPGTIETGLAASLTSVESNTRGTLSLSAARFEKLREILWTFELGLSYHHQNSLDQLDVEVALGFAKPLASGFYPYVSFAVGRRASWVGSFNQSQLTLGPSFGFRQLIGSRAGIRTEYRFRRVKSSSTANYSEQSLQIGVSLFWNNGS</sequence>
<reference evidence="1 2" key="1">
    <citation type="submission" date="2020-03" db="EMBL/GenBank/DDBJ databases">
        <title>Metabolic flexibility allows generalist bacteria to become dominant in a frequently disturbed ecosystem.</title>
        <authorList>
            <person name="Chen Y.-J."/>
            <person name="Leung P.M."/>
            <person name="Bay S.K."/>
            <person name="Hugenholtz P."/>
            <person name="Kessler A.J."/>
            <person name="Shelley G."/>
            <person name="Waite D.W."/>
            <person name="Cook P.L."/>
            <person name="Greening C."/>
        </authorList>
    </citation>
    <scope>NUCLEOTIDE SEQUENCE [LARGE SCALE GENOMIC DNA]</scope>
    <source>
        <strain evidence="1">SS_bin_28</strain>
    </source>
</reference>
<comment type="caution">
    <text evidence="1">The sequence shown here is derived from an EMBL/GenBank/DDBJ whole genome shotgun (WGS) entry which is preliminary data.</text>
</comment>
<name>A0A7Y2EET1_UNCEI</name>
<dbReference type="EMBL" id="JABDJR010000706">
    <property type="protein sequence ID" value="NNF08589.1"/>
    <property type="molecule type" value="Genomic_DNA"/>
</dbReference>
<evidence type="ECO:0000313" key="1">
    <source>
        <dbReference type="EMBL" id="NNF08589.1"/>
    </source>
</evidence>
<proteinExistence type="predicted"/>
<evidence type="ECO:0008006" key="3">
    <source>
        <dbReference type="Google" id="ProtNLM"/>
    </source>
</evidence>
<dbReference type="AlphaFoldDB" id="A0A7Y2EET1"/>
<organism evidence="1 2">
    <name type="scientific">Eiseniibacteriota bacterium</name>
    <dbReference type="NCBI Taxonomy" id="2212470"/>
    <lineage>
        <taxon>Bacteria</taxon>
        <taxon>Candidatus Eiseniibacteriota</taxon>
    </lineage>
</organism>
<protein>
    <recommendedName>
        <fullName evidence="3">Outer membrane protein beta-barrel domain-containing protein</fullName>
    </recommendedName>
</protein>
<accession>A0A7Y2EET1</accession>
<dbReference type="Proteomes" id="UP000547674">
    <property type="component" value="Unassembled WGS sequence"/>
</dbReference>
<evidence type="ECO:0000313" key="2">
    <source>
        <dbReference type="Proteomes" id="UP000547674"/>
    </source>
</evidence>
<gene>
    <name evidence="1" type="ORF">HKN21_17640</name>
</gene>